<dbReference type="AlphaFoldDB" id="A0A9Q9ELZ9"/>
<dbReference type="EMBL" id="CP099422">
    <property type="protein sequence ID" value="USW53943.1"/>
    <property type="molecule type" value="Genomic_DNA"/>
</dbReference>
<dbReference type="Proteomes" id="UP001056384">
    <property type="component" value="Chromosome 5"/>
</dbReference>
<evidence type="ECO:0000313" key="2">
    <source>
        <dbReference type="Proteomes" id="UP001056384"/>
    </source>
</evidence>
<proteinExistence type="predicted"/>
<sequence length="164" mass="18334">MDLHYFQTQRMAKILFVVNTFTDNPDLDIASIKLVNDIFPQLDSLEVQVSQAQSDTWRRDEELEALRHEVTELRRTVTANQNTRSTLARACNELAANGTLSRLVRDILAQDAPDVLASIDRQLACTRGRYATPFTTNVNRGLPTPAYSPPVDAPLLPNQGLSLI</sequence>
<gene>
    <name evidence="1" type="ORF">Slin15195_G072620</name>
</gene>
<evidence type="ECO:0000313" key="1">
    <source>
        <dbReference type="EMBL" id="USW53943.1"/>
    </source>
</evidence>
<keyword evidence="2" id="KW-1185">Reference proteome</keyword>
<name>A0A9Q9ELZ9_9PEZI</name>
<reference evidence="1" key="1">
    <citation type="submission" date="2022-06" db="EMBL/GenBank/DDBJ databases">
        <title>Complete genome sequences of two strains of the flax pathogen Septoria linicola.</title>
        <authorList>
            <person name="Lapalu N."/>
            <person name="Simon A."/>
            <person name="Demenou B."/>
            <person name="Paumier D."/>
            <person name="Guillot M.-P."/>
            <person name="Gout L."/>
            <person name="Valade R."/>
        </authorList>
    </citation>
    <scope>NUCLEOTIDE SEQUENCE</scope>
    <source>
        <strain evidence="1">SE15195</strain>
    </source>
</reference>
<protein>
    <submittedName>
        <fullName evidence="1">Uncharacterized protein</fullName>
    </submittedName>
</protein>
<organism evidence="1 2">
    <name type="scientific">Septoria linicola</name>
    <dbReference type="NCBI Taxonomy" id="215465"/>
    <lineage>
        <taxon>Eukaryota</taxon>
        <taxon>Fungi</taxon>
        <taxon>Dikarya</taxon>
        <taxon>Ascomycota</taxon>
        <taxon>Pezizomycotina</taxon>
        <taxon>Dothideomycetes</taxon>
        <taxon>Dothideomycetidae</taxon>
        <taxon>Mycosphaerellales</taxon>
        <taxon>Mycosphaerellaceae</taxon>
        <taxon>Septoria</taxon>
    </lineage>
</organism>
<accession>A0A9Q9ELZ9</accession>